<evidence type="ECO:0000313" key="3">
    <source>
        <dbReference type="EMBL" id="KAB2330694.1"/>
    </source>
</evidence>
<evidence type="ECO:0000313" key="4">
    <source>
        <dbReference type="Proteomes" id="UP000441354"/>
    </source>
</evidence>
<sequence>MSQMAIKNREAFLDKLAATLGRERRIEGVERPEWSVTPQYEVFKDKTQDQLVEILAEHCRVIHTDFKRTDRKGLVSVLKETIAEFAGKSIVMSNDTRHEEYGIDEFFKAAENELDVHVWNPALGKKNQEIAESADVGLVFSDVTLAESGTVTLFNHKDNGRSISLLPKTFIAIIPKSTLVARMTQAAAHIHNMQKQGEDVPSYVSFITGPSNSADIEMNLIVGVHGPVKATYIVVD</sequence>
<dbReference type="Proteomes" id="UP000441354">
    <property type="component" value="Unassembled WGS sequence"/>
</dbReference>
<dbReference type="Gene3D" id="3.40.50.10420">
    <property type="entry name" value="NagB/RpiA/CoA transferase-like"/>
    <property type="match status" value="1"/>
</dbReference>
<dbReference type="InterPro" id="IPR037171">
    <property type="entry name" value="NagB/RpiA_transferase-like"/>
</dbReference>
<comment type="caution">
    <text evidence="3">The sequence shown here is derived from an EMBL/GenBank/DDBJ whole genome shotgun (WGS) entry which is preliminary data.</text>
</comment>
<dbReference type="OrthoDB" id="9794157at2"/>
<evidence type="ECO:0000256" key="1">
    <source>
        <dbReference type="HAMAP-Rule" id="MF_02104"/>
    </source>
</evidence>
<keyword evidence="4" id="KW-1185">Reference proteome</keyword>
<proteinExistence type="inferred from homology"/>
<dbReference type="SUPFAM" id="SSF100950">
    <property type="entry name" value="NagB/RpiA/CoA transferase-like"/>
    <property type="match status" value="1"/>
</dbReference>
<dbReference type="EMBL" id="WBOT01000007">
    <property type="protein sequence ID" value="KAB2330694.1"/>
    <property type="molecule type" value="Genomic_DNA"/>
</dbReference>
<comment type="function">
    <text evidence="1">Is involved in L-lactate degradation and allows cells to grow with lactate as the sole carbon source.</text>
</comment>
<dbReference type="PANTHER" id="PTHR43682:SF1">
    <property type="entry name" value="LACTATE UTILIZATION PROTEIN C"/>
    <property type="match status" value="1"/>
</dbReference>
<dbReference type="Pfam" id="PF02589">
    <property type="entry name" value="LUD_dom"/>
    <property type="match status" value="1"/>
</dbReference>
<name>A0A7V7RJ63_9BACI</name>
<dbReference type="InterPro" id="IPR022823">
    <property type="entry name" value="LutC"/>
</dbReference>
<dbReference type="InterPro" id="IPR024185">
    <property type="entry name" value="FTHF_cligase-like_sf"/>
</dbReference>
<protein>
    <recommendedName>
        <fullName evidence="1">Lactate utilization protein C</fullName>
    </recommendedName>
</protein>
<dbReference type="HAMAP" id="MF_02104">
    <property type="entry name" value="LutC"/>
    <property type="match status" value="1"/>
</dbReference>
<evidence type="ECO:0000259" key="2">
    <source>
        <dbReference type="Pfam" id="PF02589"/>
    </source>
</evidence>
<dbReference type="PANTHER" id="PTHR43682">
    <property type="entry name" value="LACTATE UTILIZATION PROTEIN C"/>
    <property type="match status" value="1"/>
</dbReference>
<gene>
    <name evidence="1" type="primary">lutC</name>
    <name evidence="3" type="ORF">F7732_18825</name>
</gene>
<feature type="domain" description="LUD" evidence="2">
    <location>
        <begin position="54"/>
        <end position="235"/>
    </location>
</feature>
<dbReference type="InterPro" id="IPR003741">
    <property type="entry name" value="LUD_dom"/>
</dbReference>
<comment type="similarity">
    <text evidence="1">Belongs to the LutC/YkgG family.</text>
</comment>
<dbReference type="GO" id="GO:0006089">
    <property type="term" value="P:lactate metabolic process"/>
    <property type="evidence" value="ECO:0007669"/>
    <property type="project" value="UniProtKB-UniRule"/>
</dbReference>
<dbReference type="AlphaFoldDB" id="A0A7V7RJ63"/>
<organism evidence="3 4">
    <name type="scientific">Bacillus mesophilum</name>
    <dbReference type="NCBI Taxonomy" id="1071718"/>
    <lineage>
        <taxon>Bacteria</taxon>
        <taxon>Bacillati</taxon>
        <taxon>Bacillota</taxon>
        <taxon>Bacilli</taxon>
        <taxon>Bacillales</taxon>
        <taxon>Bacillaceae</taxon>
        <taxon>Bacillus</taxon>
    </lineage>
</organism>
<reference evidence="3 4" key="1">
    <citation type="journal article" date="2014" name="Arch. Microbiol.">
        <title>Bacillus mesophilum sp. nov., strain IITR-54T, a novel 4-chlorobiphenyl dechlorinating bacterium.</title>
        <authorList>
            <person name="Manickam N."/>
            <person name="Singh N.K."/>
            <person name="Bajaj A."/>
            <person name="Kumar R.M."/>
            <person name="Kaur G."/>
            <person name="Kaur N."/>
            <person name="Bala M."/>
            <person name="Kumar A."/>
            <person name="Mayilraj S."/>
        </authorList>
    </citation>
    <scope>NUCLEOTIDE SEQUENCE [LARGE SCALE GENOMIC DNA]</scope>
    <source>
        <strain evidence="3 4">IITR-54</strain>
    </source>
</reference>
<accession>A0A7V7RJ63</accession>